<comment type="caution">
    <text evidence="1">The sequence shown here is derived from an EMBL/GenBank/DDBJ whole genome shotgun (WGS) entry which is preliminary data.</text>
</comment>
<evidence type="ECO:0000313" key="1">
    <source>
        <dbReference type="EMBL" id="CAF1374364.1"/>
    </source>
</evidence>
<gene>
    <name evidence="1" type="ORF">ZHD862_LOCUS31773</name>
</gene>
<dbReference type="EMBL" id="CAJNOT010003267">
    <property type="protein sequence ID" value="CAF1374364.1"/>
    <property type="molecule type" value="Genomic_DNA"/>
</dbReference>
<dbReference type="AlphaFoldDB" id="A0A815IWM7"/>
<name>A0A815IWM7_9BILA</name>
<proteinExistence type="predicted"/>
<evidence type="ECO:0000313" key="2">
    <source>
        <dbReference type="Proteomes" id="UP000663864"/>
    </source>
</evidence>
<reference evidence="1" key="1">
    <citation type="submission" date="2021-02" db="EMBL/GenBank/DDBJ databases">
        <authorList>
            <person name="Nowell W R."/>
        </authorList>
    </citation>
    <scope>NUCLEOTIDE SEQUENCE</scope>
</reference>
<organism evidence="1 2">
    <name type="scientific">Rotaria sordida</name>
    <dbReference type="NCBI Taxonomy" id="392033"/>
    <lineage>
        <taxon>Eukaryota</taxon>
        <taxon>Metazoa</taxon>
        <taxon>Spiralia</taxon>
        <taxon>Gnathifera</taxon>
        <taxon>Rotifera</taxon>
        <taxon>Eurotatoria</taxon>
        <taxon>Bdelloidea</taxon>
        <taxon>Philodinida</taxon>
        <taxon>Philodinidae</taxon>
        <taxon>Rotaria</taxon>
    </lineage>
</organism>
<sequence length="196" mass="22436">MYSSLTPVSTRTTGQFLGIDRHPRYHSFVERPPSVEDLRGRFASAYILTIEINNEERLSLQYKTSSNEGSIDLDEQHYDEDEQYELYIPPPFELYQDDDFYLIPYSSSSSLSFVDDKLLHNELERTSITSRTATGQFLCIDHHPCCHSFVNDLYLINTNLLCYHSSSSLIDSSLSTEDLRAHLASVYILITGSVCL</sequence>
<protein>
    <submittedName>
        <fullName evidence="1">Uncharacterized protein</fullName>
    </submittedName>
</protein>
<accession>A0A815IWM7</accession>
<dbReference type="Proteomes" id="UP000663864">
    <property type="component" value="Unassembled WGS sequence"/>
</dbReference>